<evidence type="ECO:0000256" key="4">
    <source>
        <dbReference type="ARBA" id="ARBA00022989"/>
    </source>
</evidence>
<evidence type="ECO:0000256" key="1">
    <source>
        <dbReference type="ARBA" id="ARBA00004141"/>
    </source>
</evidence>
<dbReference type="STRING" id="7739.C3XXJ7"/>
<dbReference type="PANTHER" id="PTHR20855">
    <property type="entry name" value="ADIPOR/PROGESTIN RECEPTOR-RELATED"/>
    <property type="match status" value="1"/>
</dbReference>
<name>C3XXJ7_BRAFL</name>
<evidence type="ECO:0000256" key="6">
    <source>
        <dbReference type="SAM" id="MobiDB-lite"/>
    </source>
</evidence>
<protein>
    <recommendedName>
        <fullName evidence="7">STI1 domain-containing protein</fullName>
    </recommendedName>
</protein>
<dbReference type="SMART" id="SM00727">
    <property type="entry name" value="STI1"/>
    <property type="match status" value="1"/>
</dbReference>
<dbReference type="eggNOG" id="KOG1308">
    <property type="taxonomic scope" value="Eukaryota"/>
</dbReference>
<feature type="region of interest" description="Disordered" evidence="6">
    <location>
        <begin position="271"/>
        <end position="309"/>
    </location>
</feature>
<dbReference type="InParanoid" id="C3XXJ7"/>
<evidence type="ECO:0000313" key="8">
    <source>
        <dbReference type="EMBL" id="EEN67457.1"/>
    </source>
</evidence>
<evidence type="ECO:0000256" key="2">
    <source>
        <dbReference type="ARBA" id="ARBA00007018"/>
    </source>
</evidence>
<evidence type="ECO:0000256" key="5">
    <source>
        <dbReference type="ARBA" id="ARBA00023136"/>
    </source>
</evidence>
<dbReference type="EMBL" id="GG666471">
    <property type="protein sequence ID" value="EEN67457.1"/>
    <property type="molecule type" value="Genomic_DNA"/>
</dbReference>
<evidence type="ECO:0000259" key="7">
    <source>
        <dbReference type="SMART" id="SM00727"/>
    </source>
</evidence>
<keyword evidence="4" id="KW-1133">Transmembrane helix</keyword>
<dbReference type="InterPro" id="IPR004254">
    <property type="entry name" value="AdipoR/HlyIII-related"/>
</dbReference>
<feature type="compositionally biased region" description="Pro residues" evidence="6">
    <location>
        <begin position="282"/>
        <end position="301"/>
    </location>
</feature>
<dbReference type="PANTHER" id="PTHR20855:SF15">
    <property type="entry name" value="PROGESTIN AND ADIPOQ RECEPTOR FAMILY MEMBER 3"/>
    <property type="match status" value="1"/>
</dbReference>
<feature type="domain" description="STI1" evidence="7">
    <location>
        <begin position="229"/>
        <end position="267"/>
    </location>
</feature>
<reference evidence="8" key="1">
    <citation type="journal article" date="2008" name="Nature">
        <title>The amphioxus genome and the evolution of the chordate karyotype.</title>
        <authorList>
            <consortium name="US DOE Joint Genome Institute (JGI-PGF)"/>
            <person name="Putnam N.H."/>
            <person name="Butts T."/>
            <person name="Ferrier D.E.K."/>
            <person name="Furlong R.F."/>
            <person name="Hellsten U."/>
            <person name="Kawashima T."/>
            <person name="Robinson-Rechavi M."/>
            <person name="Shoguchi E."/>
            <person name="Terry A."/>
            <person name="Yu J.-K."/>
            <person name="Benito-Gutierrez E.L."/>
            <person name="Dubchak I."/>
            <person name="Garcia-Fernandez J."/>
            <person name="Gibson-Brown J.J."/>
            <person name="Grigoriev I.V."/>
            <person name="Horton A.C."/>
            <person name="de Jong P.J."/>
            <person name="Jurka J."/>
            <person name="Kapitonov V.V."/>
            <person name="Kohara Y."/>
            <person name="Kuroki Y."/>
            <person name="Lindquist E."/>
            <person name="Lucas S."/>
            <person name="Osoegawa K."/>
            <person name="Pennacchio L.A."/>
            <person name="Salamov A.A."/>
            <person name="Satou Y."/>
            <person name="Sauka-Spengler T."/>
            <person name="Schmutz J."/>
            <person name="Shin-I T."/>
            <person name="Toyoda A."/>
            <person name="Bronner-Fraser M."/>
            <person name="Fujiyama A."/>
            <person name="Holland L.Z."/>
            <person name="Holland P.W.H."/>
            <person name="Satoh N."/>
            <person name="Rokhsar D.S."/>
        </authorList>
    </citation>
    <scope>NUCLEOTIDE SEQUENCE [LARGE SCALE GENOMIC DNA]</scope>
    <source>
        <strain evidence="8">S238N-H82</strain>
        <tissue evidence="8">Testes</tissue>
    </source>
</reference>
<evidence type="ECO:0000256" key="3">
    <source>
        <dbReference type="ARBA" id="ARBA00022692"/>
    </source>
</evidence>
<dbReference type="GO" id="GO:0016020">
    <property type="term" value="C:membrane"/>
    <property type="evidence" value="ECO:0007669"/>
    <property type="project" value="UniProtKB-SubCell"/>
</dbReference>
<proteinExistence type="inferred from homology"/>
<keyword evidence="3" id="KW-0812">Transmembrane</keyword>
<dbReference type="AlphaFoldDB" id="C3XXJ7"/>
<dbReference type="Gene3D" id="1.10.260.100">
    <property type="match status" value="1"/>
</dbReference>
<comment type="similarity">
    <text evidence="2">Belongs to the ADIPOR family.</text>
</comment>
<keyword evidence="5" id="KW-0472">Membrane</keyword>
<organism>
    <name type="scientific">Branchiostoma floridae</name>
    <name type="common">Florida lancelet</name>
    <name type="synonym">Amphioxus</name>
    <dbReference type="NCBI Taxonomy" id="7739"/>
    <lineage>
        <taxon>Eukaryota</taxon>
        <taxon>Metazoa</taxon>
        <taxon>Chordata</taxon>
        <taxon>Cephalochordata</taxon>
        <taxon>Leptocardii</taxon>
        <taxon>Amphioxiformes</taxon>
        <taxon>Branchiostomatidae</taxon>
        <taxon>Branchiostoma</taxon>
    </lineage>
</organism>
<dbReference type="InterPro" id="IPR006636">
    <property type="entry name" value="STI1_HS-bd"/>
</dbReference>
<feature type="compositionally biased region" description="Basic and acidic residues" evidence="6">
    <location>
        <begin position="107"/>
        <end position="116"/>
    </location>
</feature>
<gene>
    <name evidence="8" type="ORF">BRAFLDRAFT_63921</name>
</gene>
<sequence length="309" mass="33317">MENLHYVTDISSKELFVLDPELVITKDVCTSPAMPDLVEQHPKGHSTSAGTPQGKAFVFPVTPPGSPILQRTCQARSAWFNTFIIDAGTPMDGWAHDGLGDGATTARKRETGRDNVQHLPHSNGPHYGSTPPARDDYTGVRGRVSALPVRPGLLTADELSPTLREEVQRAYIYYGYRVNLTTWECIKGLFALSNETVNIWSHLLPTVYFVVLLTKEGSQEEGYARNVRLAQEICAIDPEVLAAFQDVSQHPENLAKYQSNPKIANLIAKMSTKFGGPGGGPGGPPGGPPMGDPPADPPAGEPPVDDGLD</sequence>
<comment type="subcellular location">
    <subcellularLocation>
        <location evidence="1">Membrane</location>
        <topology evidence="1">Multi-pass membrane protein</topology>
    </subcellularLocation>
</comment>
<accession>C3XXJ7</accession>
<feature type="region of interest" description="Disordered" evidence="6">
    <location>
        <begin position="98"/>
        <end position="134"/>
    </location>
</feature>